<evidence type="ECO:0000313" key="2">
    <source>
        <dbReference type="EMBL" id="KAK1765596.1"/>
    </source>
</evidence>
<dbReference type="Proteomes" id="UP001244011">
    <property type="component" value="Unassembled WGS sequence"/>
</dbReference>
<proteinExistence type="predicted"/>
<feature type="domain" description="Clr5" evidence="1">
    <location>
        <begin position="19"/>
        <end position="69"/>
    </location>
</feature>
<dbReference type="EMBL" id="MU839014">
    <property type="protein sequence ID" value="KAK1765596.1"/>
    <property type="molecule type" value="Genomic_DNA"/>
</dbReference>
<comment type="caution">
    <text evidence="2">The sequence shown here is derived from an EMBL/GenBank/DDBJ whole genome shotgun (WGS) entry which is preliminary data.</text>
</comment>
<dbReference type="PANTHER" id="PTHR38788">
    <property type="entry name" value="CLR5 DOMAIN-CONTAINING PROTEIN"/>
    <property type="match status" value="1"/>
</dbReference>
<protein>
    <recommendedName>
        <fullName evidence="1">Clr5 domain-containing protein</fullName>
    </recommendedName>
</protein>
<dbReference type="Pfam" id="PF14420">
    <property type="entry name" value="Clr5"/>
    <property type="match status" value="1"/>
</dbReference>
<gene>
    <name evidence="2" type="ORF">QBC33DRAFT_543305</name>
</gene>
<dbReference type="RefSeq" id="XP_060281809.1">
    <property type="nucleotide sequence ID" value="XM_060428362.1"/>
</dbReference>
<name>A0AAJ0FEH8_9PEZI</name>
<dbReference type="GeneID" id="85311549"/>
<sequence length="608" mass="67899">MASAQPHGRRAYKRIGSHIWNEHKEVIRELFLDQEKTHEQVSVILADRYSLDVGLRQLKRKTDGWGFFKNIPSAEMKKMARIRARRQDQLGRETKFIRGNGDGSPREVPQEKLDAYQKRFGCSMDLMSQSSGTPPNIVYQTPSNGNQTPSVGNRGQAPSYAERVPVFNESVNRAFINFGSAELDSLSSSQPSRITTTPLTWPAISRLEDSAAEDALDGDYTEASQKFKLLSQLPCYSHSVAVSLEFVTLIMEAANYAGCPQSLVARITTLISHFLMRERERYANDHSKGGDVTELDKTLAALKIDARYYGRLVVHQRVLRIWEPILGLGHPKIRKLSAQISAFRHANVVDLEIDPKLGEEFSSWTDILKPDEIPRLRGASGLRNLMHLEDGPPDQLREKLRVLESSDITSSEAKREMELLQHGRYQALLGVYHSLLGNFEDAENAFQESIVHIGYEVCVEVKLHRLLWYAEHKTRVQDWDGVWGLLGQAHAAFMRNERPSDFIIYHVPGRFESLCKAISKRVPIDRVAADDSQIPRAGSLPAPTPGAIPLAAPSQAASPIISLQRLFPSTPGSANFAVDIDAWAEFVQFSPVALAATPAVTGSITQED</sequence>
<dbReference type="AlphaFoldDB" id="A0AAJ0FEH8"/>
<evidence type="ECO:0000313" key="3">
    <source>
        <dbReference type="Proteomes" id="UP001244011"/>
    </source>
</evidence>
<organism evidence="2 3">
    <name type="scientific">Phialemonium atrogriseum</name>
    <dbReference type="NCBI Taxonomy" id="1093897"/>
    <lineage>
        <taxon>Eukaryota</taxon>
        <taxon>Fungi</taxon>
        <taxon>Dikarya</taxon>
        <taxon>Ascomycota</taxon>
        <taxon>Pezizomycotina</taxon>
        <taxon>Sordariomycetes</taxon>
        <taxon>Sordariomycetidae</taxon>
        <taxon>Cephalothecales</taxon>
        <taxon>Cephalothecaceae</taxon>
        <taxon>Phialemonium</taxon>
    </lineage>
</organism>
<dbReference type="PANTHER" id="PTHR38788:SF3">
    <property type="entry name" value="CLR5 DOMAIN-CONTAINING PROTEIN"/>
    <property type="match status" value="1"/>
</dbReference>
<keyword evidence="3" id="KW-1185">Reference proteome</keyword>
<reference evidence="2" key="1">
    <citation type="submission" date="2023-06" db="EMBL/GenBank/DDBJ databases">
        <title>Genome-scale phylogeny and comparative genomics of the fungal order Sordariales.</title>
        <authorList>
            <consortium name="Lawrence Berkeley National Laboratory"/>
            <person name="Hensen N."/>
            <person name="Bonometti L."/>
            <person name="Westerberg I."/>
            <person name="Brannstrom I.O."/>
            <person name="Guillou S."/>
            <person name="Cros-Aarteil S."/>
            <person name="Calhoun S."/>
            <person name="Haridas S."/>
            <person name="Kuo A."/>
            <person name="Mondo S."/>
            <person name="Pangilinan J."/>
            <person name="Riley R."/>
            <person name="Labutti K."/>
            <person name="Andreopoulos B."/>
            <person name="Lipzen A."/>
            <person name="Chen C."/>
            <person name="Yanf M."/>
            <person name="Daum C."/>
            <person name="Ng V."/>
            <person name="Clum A."/>
            <person name="Steindorff A."/>
            <person name="Ohm R."/>
            <person name="Martin F."/>
            <person name="Silar P."/>
            <person name="Natvig D."/>
            <person name="Lalanne C."/>
            <person name="Gautier V."/>
            <person name="Ament-Velasquez S.L."/>
            <person name="Kruys A."/>
            <person name="Hutchinson M.I."/>
            <person name="Powell A.J."/>
            <person name="Barry K."/>
            <person name="Miller A.N."/>
            <person name="Grigoriev I.V."/>
            <person name="Debuchy R."/>
            <person name="Gladieux P."/>
            <person name="Thoren M.H."/>
            <person name="Johannesson H."/>
        </authorList>
    </citation>
    <scope>NUCLEOTIDE SEQUENCE</scope>
    <source>
        <strain evidence="2">8032-3</strain>
    </source>
</reference>
<accession>A0AAJ0FEH8</accession>
<evidence type="ECO:0000259" key="1">
    <source>
        <dbReference type="Pfam" id="PF14420"/>
    </source>
</evidence>
<dbReference type="InterPro" id="IPR025676">
    <property type="entry name" value="Clr5_dom"/>
</dbReference>